<evidence type="ECO:0000256" key="6">
    <source>
        <dbReference type="ARBA" id="ARBA00023316"/>
    </source>
</evidence>
<dbReference type="GO" id="GO:0016740">
    <property type="term" value="F:transferase activity"/>
    <property type="evidence" value="ECO:0007669"/>
    <property type="project" value="UniProtKB-KW"/>
</dbReference>
<evidence type="ECO:0000256" key="5">
    <source>
        <dbReference type="ARBA" id="ARBA00022984"/>
    </source>
</evidence>
<dbReference type="GO" id="GO:0008360">
    <property type="term" value="P:regulation of cell shape"/>
    <property type="evidence" value="ECO:0007669"/>
    <property type="project" value="UniProtKB-UniRule"/>
</dbReference>
<keyword evidence="10" id="KW-1185">Reference proteome</keyword>
<feature type="active site" description="Proton donor/acceptor" evidence="7">
    <location>
        <position position="359"/>
    </location>
</feature>
<keyword evidence="3" id="KW-0808">Transferase</keyword>
<dbReference type="InterPro" id="IPR002477">
    <property type="entry name" value="Peptidoglycan-bd-like"/>
</dbReference>
<keyword evidence="6 7" id="KW-0961">Cell wall biogenesis/degradation</keyword>
<reference evidence="10" key="1">
    <citation type="submission" date="2016-10" db="EMBL/GenBank/DDBJ databases">
        <authorList>
            <person name="Varghese N."/>
            <person name="Submissions S."/>
        </authorList>
    </citation>
    <scope>NUCLEOTIDE SEQUENCE [LARGE SCALE GENOMIC DNA]</scope>
    <source>
        <strain evidence="10">ES.061</strain>
    </source>
</reference>
<keyword evidence="5 7" id="KW-0573">Peptidoglycan synthesis</keyword>
<dbReference type="GO" id="GO:0004180">
    <property type="term" value="F:carboxypeptidase activity"/>
    <property type="evidence" value="ECO:0007669"/>
    <property type="project" value="UniProtKB-ARBA"/>
</dbReference>
<dbReference type="InterPro" id="IPR052905">
    <property type="entry name" value="LD-transpeptidase_YkuD-like"/>
</dbReference>
<protein>
    <submittedName>
        <fullName evidence="9">Murein L,D-transpeptidase YcbB/YkuD</fullName>
    </submittedName>
</protein>
<dbReference type="Gene3D" id="2.40.440.10">
    <property type="entry name" value="L,D-transpeptidase catalytic domain-like"/>
    <property type="match status" value="1"/>
</dbReference>
<evidence type="ECO:0000256" key="1">
    <source>
        <dbReference type="ARBA" id="ARBA00004752"/>
    </source>
</evidence>
<evidence type="ECO:0000313" key="9">
    <source>
        <dbReference type="EMBL" id="SEB34279.1"/>
    </source>
</evidence>
<comment type="similarity">
    <text evidence="2">Belongs to the YkuD family.</text>
</comment>
<evidence type="ECO:0000256" key="2">
    <source>
        <dbReference type="ARBA" id="ARBA00005992"/>
    </source>
</evidence>
<proteinExistence type="inferred from homology"/>
<dbReference type="Proteomes" id="UP000199064">
    <property type="component" value="Unassembled WGS sequence"/>
</dbReference>
<dbReference type="PROSITE" id="PS51318">
    <property type="entry name" value="TAT"/>
    <property type="match status" value="1"/>
</dbReference>
<dbReference type="GO" id="GO:0071555">
    <property type="term" value="P:cell wall organization"/>
    <property type="evidence" value="ECO:0007669"/>
    <property type="project" value="UniProtKB-UniRule"/>
</dbReference>
<evidence type="ECO:0000259" key="8">
    <source>
        <dbReference type="PROSITE" id="PS52029"/>
    </source>
</evidence>
<dbReference type="InterPro" id="IPR036366">
    <property type="entry name" value="PGBDSf"/>
</dbReference>
<dbReference type="InterPro" id="IPR038063">
    <property type="entry name" value="Transpep_catalytic_dom"/>
</dbReference>
<dbReference type="Pfam" id="PF03734">
    <property type="entry name" value="YkuD"/>
    <property type="match status" value="1"/>
</dbReference>
<evidence type="ECO:0000313" key="10">
    <source>
        <dbReference type="Proteomes" id="UP000199064"/>
    </source>
</evidence>
<dbReference type="GO" id="GO:0009252">
    <property type="term" value="P:peptidoglycan biosynthetic process"/>
    <property type="evidence" value="ECO:0007669"/>
    <property type="project" value="UniProtKB-UniPathway"/>
</dbReference>
<accession>A0A1H4IJM2</accession>
<dbReference type="UniPathway" id="UPA00219"/>
<comment type="pathway">
    <text evidence="1 7">Cell wall biogenesis; peptidoglycan biosynthesis.</text>
</comment>
<dbReference type="PANTHER" id="PTHR41533">
    <property type="entry name" value="L,D-TRANSPEPTIDASE HI_1667-RELATED"/>
    <property type="match status" value="1"/>
</dbReference>
<dbReference type="PANTHER" id="PTHR41533:SF1">
    <property type="entry name" value="L,D-TRANSPEPTIDASE YCBB-RELATED"/>
    <property type="match status" value="1"/>
</dbReference>
<dbReference type="AlphaFoldDB" id="A0A1H4IJM2"/>
<keyword evidence="4 7" id="KW-0133">Cell shape</keyword>
<dbReference type="SUPFAM" id="SSF47090">
    <property type="entry name" value="PGBD-like"/>
    <property type="match status" value="1"/>
</dbReference>
<dbReference type="InterPro" id="IPR006311">
    <property type="entry name" value="TAT_signal"/>
</dbReference>
<dbReference type="CDD" id="cd16913">
    <property type="entry name" value="YkuD_like"/>
    <property type="match status" value="1"/>
</dbReference>
<feature type="active site" description="Nucleophile" evidence="7">
    <location>
        <position position="378"/>
    </location>
</feature>
<sequence length="459" mass="50835">MRLAPISDQGSRILNAVAACMAAGLHAVPWKGLTSQESTDTRMKTNRRMFLTGAGAAATAAMTGAASAQDLIEAIIRSPRRGAWNDQFDARASSGGKVASNLPIFSQETVSYVERAIMEYSSIASQGGWPRVPDDKKLELGVVDPNVEILRRRLMISGDLSQRAGMSQSFDSYVDAAVKRFQARHGLPADGVTGRHTFAALNVPAAIRLGQLETNLVRLRSMSGFLGDRYVVVNIPAAEIEAVDNGRVMLRHTAIVGKVDRQTPILNSKINEIIINPYWNAPVSIVRKDIIPLMRKNPNYLTDNNIRLIAPDGSEVDPLTVDWSTDDAAKYRFRQDPGRINAMASIKINFPNPHAVYMHDTPQQGLFRDLDRFYSSGCVRVQNVRDLVTWLLRETDGWDRRRIEQTIQNDEDVRVSLNNPVPVYFTYISAWSTGDGAVHLRDDIYARDGASELQISTAL</sequence>
<evidence type="ECO:0000256" key="4">
    <source>
        <dbReference type="ARBA" id="ARBA00022960"/>
    </source>
</evidence>
<feature type="domain" description="L,D-TPase catalytic" evidence="8">
    <location>
        <begin position="229"/>
        <end position="406"/>
    </location>
</feature>
<dbReference type="InterPro" id="IPR005490">
    <property type="entry name" value="LD_TPept_cat_dom"/>
</dbReference>
<evidence type="ECO:0000256" key="7">
    <source>
        <dbReference type="PROSITE-ProRule" id="PRU01373"/>
    </source>
</evidence>
<dbReference type="PROSITE" id="PS52029">
    <property type="entry name" value="LD_TPASE"/>
    <property type="match status" value="1"/>
</dbReference>
<gene>
    <name evidence="9" type="ORF">SAMN05216452_0025</name>
</gene>
<dbReference type="InterPro" id="IPR036365">
    <property type="entry name" value="PGBD-like_sf"/>
</dbReference>
<dbReference type="SUPFAM" id="SSF141523">
    <property type="entry name" value="L,D-transpeptidase catalytic domain-like"/>
    <property type="match status" value="1"/>
</dbReference>
<name>A0A1H4IJM2_9HYPH</name>
<organism evidence="9 10">
    <name type="scientific">Nitratireductor aquibiodomus</name>
    <dbReference type="NCBI Taxonomy" id="204799"/>
    <lineage>
        <taxon>Bacteria</taxon>
        <taxon>Pseudomonadati</taxon>
        <taxon>Pseudomonadota</taxon>
        <taxon>Alphaproteobacteria</taxon>
        <taxon>Hyphomicrobiales</taxon>
        <taxon>Phyllobacteriaceae</taxon>
        <taxon>Nitratireductor</taxon>
    </lineage>
</organism>
<dbReference type="Pfam" id="PF01471">
    <property type="entry name" value="PG_binding_1"/>
    <property type="match status" value="1"/>
</dbReference>
<dbReference type="EMBL" id="FNSL01000001">
    <property type="protein sequence ID" value="SEB34279.1"/>
    <property type="molecule type" value="Genomic_DNA"/>
</dbReference>
<dbReference type="Gene3D" id="1.10.101.10">
    <property type="entry name" value="PGBD-like superfamily/PGBD"/>
    <property type="match status" value="1"/>
</dbReference>
<evidence type="ECO:0000256" key="3">
    <source>
        <dbReference type="ARBA" id="ARBA00022679"/>
    </source>
</evidence>